<organism evidence="11 12">
    <name type="scientific">Panagrolaimus superbus</name>
    <dbReference type="NCBI Taxonomy" id="310955"/>
    <lineage>
        <taxon>Eukaryota</taxon>
        <taxon>Metazoa</taxon>
        <taxon>Ecdysozoa</taxon>
        <taxon>Nematoda</taxon>
        <taxon>Chromadorea</taxon>
        <taxon>Rhabditida</taxon>
        <taxon>Tylenchina</taxon>
        <taxon>Panagrolaimomorpha</taxon>
        <taxon>Panagrolaimoidea</taxon>
        <taxon>Panagrolaimidae</taxon>
        <taxon>Panagrolaimus</taxon>
    </lineage>
</organism>
<keyword evidence="6" id="KW-0804">Transcription</keyword>
<evidence type="ECO:0000256" key="2">
    <source>
        <dbReference type="ARBA" id="ARBA00022771"/>
    </source>
</evidence>
<keyword evidence="2" id="KW-0863">Zinc-finger</keyword>
<accession>A0A914Y6C7</accession>
<evidence type="ECO:0000256" key="9">
    <source>
        <dbReference type="SAM" id="MobiDB-lite"/>
    </source>
</evidence>
<evidence type="ECO:0000256" key="8">
    <source>
        <dbReference type="ARBA" id="ARBA00023242"/>
    </source>
</evidence>
<feature type="region of interest" description="Disordered" evidence="9">
    <location>
        <begin position="1"/>
        <end position="28"/>
    </location>
</feature>
<evidence type="ECO:0000256" key="3">
    <source>
        <dbReference type="ARBA" id="ARBA00022833"/>
    </source>
</evidence>
<dbReference type="GO" id="GO:0043565">
    <property type="term" value="F:sequence-specific DNA binding"/>
    <property type="evidence" value="ECO:0007669"/>
    <property type="project" value="InterPro"/>
</dbReference>
<evidence type="ECO:0000313" key="11">
    <source>
        <dbReference type="Proteomes" id="UP000887577"/>
    </source>
</evidence>
<dbReference type="Proteomes" id="UP000887577">
    <property type="component" value="Unplaced"/>
</dbReference>
<evidence type="ECO:0000256" key="1">
    <source>
        <dbReference type="ARBA" id="ARBA00022723"/>
    </source>
</evidence>
<keyword evidence="3" id="KW-0862">Zinc</keyword>
<keyword evidence="4" id="KW-0805">Transcription regulation</keyword>
<dbReference type="InterPro" id="IPR001628">
    <property type="entry name" value="Znf_hrmn_rcpt"/>
</dbReference>
<dbReference type="GO" id="GO:0003700">
    <property type="term" value="F:DNA-binding transcription factor activity"/>
    <property type="evidence" value="ECO:0007669"/>
    <property type="project" value="InterPro"/>
</dbReference>
<dbReference type="Pfam" id="PF00105">
    <property type="entry name" value="zf-C4"/>
    <property type="match status" value="1"/>
</dbReference>
<protein>
    <submittedName>
        <fullName evidence="12">Nuclear receptor domain-containing protein</fullName>
    </submittedName>
</protein>
<feature type="domain" description="Nuclear receptor" evidence="10">
    <location>
        <begin position="44"/>
        <end position="85"/>
    </location>
</feature>
<evidence type="ECO:0000313" key="12">
    <source>
        <dbReference type="WBParaSite" id="PSU_v2.g15003.t1"/>
    </source>
</evidence>
<dbReference type="AlphaFoldDB" id="A0A914Y6C7"/>
<dbReference type="InterPro" id="IPR013088">
    <property type="entry name" value="Znf_NHR/GATA"/>
</dbReference>
<dbReference type="SUPFAM" id="SSF57716">
    <property type="entry name" value="Glucocorticoid receptor-like (DNA-binding domain)"/>
    <property type="match status" value="1"/>
</dbReference>
<evidence type="ECO:0000256" key="5">
    <source>
        <dbReference type="ARBA" id="ARBA00023125"/>
    </source>
</evidence>
<keyword evidence="11" id="KW-1185">Reference proteome</keyword>
<keyword evidence="1" id="KW-0479">Metal-binding</keyword>
<keyword evidence="7" id="KW-0675">Receptor</keyword>
<dbReference type="GO" id="GO:0008270">
    <property type="term" value="F:zinc ion binding"/>
    <property type="evidence" value="ECO:0007669"/>
    <property type="project" value="UniProtKB-KW"/>
</dbReference>
<feature type="compositionally biased region" description="Basic and acidic residues" evidence="9">
    <location>
        <begin position="1"/>
        <end position="13"/>
    </location>
</feature>
<evidence type="ECO:0000256" key="6">
    <source>
        <dbReference type="ARBA" id="ARBA00023163"/>
    </source>
</evidence>
<keyword evidence="5" id="KW-0238">DNA-binding</keyword>
<evidence type="ECO:0000256" key="4">
    <source>
        <dbReference type="ARBA" id="ARBA00023015"/>
    </source>
</evidence>
<dbReference type="WBParaSite" id="PSU_v2.g15003.t1">
    <property type="protein sequence ID" value="PSU_v2.g15003.t1"/>
    <property type="gene ID" value="PSU_v2.g15003"/>
</dbReference>
<keyword evidence="8" id="KW-0539">Nucleus</keyword>
<feature type="compositionally biased region" description="Low complexity" evidence="9">
    <location>
        <begin position="14"/>
        <end position="28"/>
    </location>
</feature>
<sequence>MVYRDESSGESREISPSTPSSSESISPFSGISNKRKILMKPLLNCAICGGKTKCRHFGAVSCTLVRHFFVEQLLKNENIHACKKRIVYCYQI</sequence>
<evidence type="ECO:0000259" key="10">
    <source>
        <dbReference type="Pfam" id="PF00105"/>
    </source>
</evidence>
<dbReference type="Gene3D" id="3.30.50.10">
    <property type="entry name" value="Erythroid Transcription Factor GATA-1, subunit A"/>
    <property type="match status" value="1"/>
</dbReference>
<name>A0A914Y6C7_9BILA</name>
<reference evidence="12" key="1">
    <citation type="submission" date="2022-11" db="UniProtKB">
        <authorList>
            <consortium name="WormBaseParasite"/>
        </authorList>
    </citation>
    <scope>IDENTIFICATION</scope>
</reference>
<evidence type="ECO:0000256" key="7">
    <source>
        <dbReference type="ARBA" id="ARBA00023170"/>
    </source>
</evidence>
<proteinExistence type="predicted"/>